<protein>
    <submittedName>
        <fullName evidence="2">Uncharacterized protein</fullName>
    </submittedName>
</protein>
<feature type="compositionally biased region" description="Basic and acidic residues" evidence="1">
    <location>
        <begin position="1"/>
        <end position="17"/>
    </location>
</feature>
<name>A0A7D5QEB3_9EURY</name>
<accession>A0A7D5QEB3</accession>
<dbReference type="RefSeq" id="WP_179270722.1">
    <property type="nucleotide sequence ID" value="NZ_CP058580.1"/>
</dbReference>
<evidence type="ECO:0000256" key="1">
    <source>
        <dbReference type="SAM" id="MobiDB-lite"/>
    </source>
</evidence>
<dbReference type="Proteomes" id="UP000509626">
    <property type="component" value="Plasmid unnamed1"/>
</dbReference>
<proteinExistence type="predicted"/>
<evidence type="ECO:0000313" key="2">
    <source>
        <dbReference type="EMBL" id="QLG64139.1"/>
    </source>
</evidence>
<reference evidence="2 3" key="1">
    <citation type="submission" date="2020-06" db="EMBL/GenBank/DDBJ databases">
        <title>NJ-3-1, isolated from saline soil.</title>
        <authorList>
            <person name="Cui H.L."/>
            <person name="Shi X."/>
        </authorList>
    </citation>
    <scope>NUCLEOTIDE SEQUENCE [LARGE SCALE GENOMIC DNA]</scope>
    <source>
        <strain evidence="2 3">NJ-3-1</strain>
        <plasmid evidence="2 3">unnamed1</plasmid>
    </source>
</reference>
<dbReference type="GeneID" id="56039857"/>
<dbReference type="KEGG" id="halu:HUG12_20320"/>
<sequence>MSTGSHRDWGRLPRDPDPESDLGYQLLELDVLRSSDGADEHILVLPSDENMLRENAFMVVDPDSIRDLETMV</sequence>
<organism evidence="2 3">
    <name type="scientific">Halorarum salinum</name>
    <dbReference type="NCBI Taxonomy" id="2743089"/>
    <lineage>
        <taxon>Archaea</taxon>
        <taxon>Methanobacteriati</taxon>
        <taxon>Methanobacteriota</taxon>
        <taxon>Stenosarchaea group</taxon>
        <taxon>Halobacteria</taxon>
        <taxon>Halobacteriales</taxon>
        <taxon>Haloferacaceae</taxon>
        <taxon>Halorarum</taxon>
    </lineage>
</organism>
<evidence type="ECO:0000313" key="3">
    <source>
        <dbReference type="Proteomes" id="UP000509626"/>
    </source>
</evidence>
<keyword evidence="3" id="KW-1185">Reference proteome</keyword>
<dbReference type="AlphaFoldDB" id="A0A7D5QEB3"/>
<dbReference type="OrthoDB" id="321964at2157"/>
<feature type="region of interest" description="Disordered" evidence="1">
    <location>
        <begin position="1"/>
        <end position="21"/>
    </location>
</feature>
<geneLocation type="plasmid" evidence="2 3">
    <name>unnamed1</name>
</geneLocation>
<keyword evidence="2" id="KW-0614">Plasmid</keyword>
<dbReference type="EMBL" id="CP058580">
    <property type="protein sequence ID" value="QLG64139.1"/>
    <property type="molecule type" value="Genomic_DNA"/>
</dbReference>
<gene>
    <name evidence="2" type="ORF">HUG12_20320</name>
</gene>